<dbReference type="STRING" id="243061.AWC25_06675"/>
<proteinExistence type="predicted"/>
<accession>A0A1E3SUM3</accession>
<protein>
    <recommendedName>
        <fullName evidence="3">DUF2867 domain-containing protein</fullName>
    </recommendedName>
</protein>
<keyword evidence="2" id="KW-1185">Reference proteome</keyword>
<dbReference type="Proteomes" id="UP000094224">
    <property type="component" value="Unassembled WGS sequence"/>
</dbReference>
<gene>
    <name evidence="1" type="ORF">BHQ21_12800</name>
</gene>
<evidence type="ECO:0008006" key="3">
    <source>
        <dbReference type="Google" id="ProtNLM"/>
    </source>
</evidence>
<reference evidence="2" key="1">
    <citation type="submission" date="2016-09" db="EMBL/GenBank/DDBJ databases">
        <authorList>
            <person name="Greninger A.L."/>
            <person name="Jerome K.R."/>
            <person name="Mcnair B."/>
            <person name="Wallis C."/>
            <person name="Fang F."/>
        </authorList>
    </citation>
    <scope>NUCLEOTIDE SEQUENCE [LARGE SCALE GENOMIC DNA]</scope>
    <source>
        <strain evidence="2">BC1_M4</strain>
    </source>
</reference>
<evidence type="ECO:0000313" key="2">
    <source>
        <dbReference type="Proteomes" id="UP000094224"/>
    </source>
</evidence>
<dbReference type="SUPFAM" id="SSF55961">
    <property type="entry name" value="Bet v1-like"/>
    <property type="match status" value="1"/>
</dbReference>
<organism evidence="1 2">
    <name type="scientific">Mycobacterium sherrisii</name>
    <dbReference type="NCBI Taxonomy" id="243061"/>
    <lineage>
        <taxon>Bacteria</taxon>
        <taxon>Bacillati</taxon>
        <taxon>Actinomycetota</taxon>
        <taxon>Actinomycetes</taxon>
        <taxon>Mycobacteriales</taxon>
        <taxon>Mycobacteriaceae</taxon>
        <taxon>Mycobacterium</taxon>
        <taxon>Mycobacterium simiae complex</taxon>
    </lineage>
</organism>
<name>A0A1E3SUM3_9MYCO</name>
<comment type="caution">
    <text evidence="1">The sequence shown here is derived from an EMBL/GenBank/DDBJ whole genome shotgun (WGS) entry which is preliminary data.</text>
</comment>
<dbReference type="OrthoDB" id="164904at2"/>
<sequence>MERLPYIDEYAITIHATRADTWSALLQVMCRDPRDPASVPTGFVLDEVRQPERFAMQGRHPFAIYRWVFELDADAPGRTRVRSATWAAFPGIHGKIYRALVIGTGGHRVAVQWTLKRIAAAALDEWQDSGKAASDYTDVFEVPIRYGDVRPADQMFRDALQGQPGGGIVLWIHRHILRFRPAPQSCPEQLIGWPIVRSDHDEIVLATSGPLMRGELTLRREDDRRATLTTRVHYRRGGARAVWAVVGPLHRAIAARLVERAAASGRREAAARR</sequence>
<dbReference type="EMBL" id="MIHC01000020">
    <property type="protein sequence ID" value="ODR05841.1"/>
    <property type="molecule type" value="Genomic_DNA"/>
</dbReference>
<dbReference type="RefSeq" id="WP_069400664.1">
    <property type="nucleotide sequence ID" value="NZ_JACKTB010000090.1"/>
</dbReference>
<dbReference type="AlphaFoldDB" id="A0A1E3SUM3"/>
<evidence type="ECO:0000313" key="1">
    <source>
        <dbReference type="EMBL" id="ODR05841.1"/>
    </source>
</evidence>